<dbReference type="CDD" id="cd09274">
    <property type="entry name" value="RNase_HI_RT_Ty3"/>
    <property type="match status" value="1"/>
</dbReference>
<dbReference type="PANTHER" id="PTHR37984">
    <property type="entry name" value="PROTEIN CBG26694"/>
    <property type="match status" value="1"/>
</dbReference>
<evidence type="ECO:0000313" key="11">
    <source>
        <dbReference type="Proteomes" id="UP000249723"/>
    </source>
</evidence>
<evidence type="ECO:0000256" key="3">
    <source>
        <dbReference type="ARBA" id="ARBA00022722"/>
    </source>
</evidence>
<dbReference type="Pfam" id="PF17917">
    <property type="entry name" value="RT_RNaseH"/>
    <property type="match status" value="1"/>
</dbReference>
<dbReference type="GO" id="GO:0016787">
    <property type="term" value="F:hydrolase activity"/>
    <property type="evidence" value="ECO:0007669"/>
    <property type="project" value="UniProtKB-KW"/>
</dbReference>
<evidence type="ECO:0000256" key="2">
    <source>
        <dbReference type="ARBA" id="ARBA00022695"/>
    </source>
</evidence>
<keyword evidence="3" id="KW-0540">Nuclease</keyword>
<feature type="domain" description="Reverse transcriptase" evidence="8">
    <location>
        <begin position="29"/>
        <end position="153"/>
    </location>
</feature>
<keyword evidence="4" id="KW-0255">Endonuclease</keyword>
<dbReference type="Pfam" id="PF00078">
    <property type="entry name" value="RVT_1"/>
    <property type="match status" value="1"/>
</dbReference>
<dbReference type="Gene3D" id="3.10.10.10">
    <property type="entry name" value="HIV Type 1 Reverse Transcriptase, subunit A, domain 1"/>
    <property type="match status" value="1"/>
</dbReference>
<dbReference type="InterPro" id="IPR041373">
    <property type="entry name" value="RT_RNaseH"/>
</dbReference>
<dbReference type="InterPro" id="IPR050951">
    <property type="entry name" value="Retrovirus_Pol_polyprotein"/>
</dbReference>
<keyword evidence="1" id="KW-0808">Transferase</keyword>
<evidence type="ECO:0000259" key="8">
    <source>
        <dbReference type="Pfam" id="PF00078"/>
    </source>
</evidence>
<dbReference type="CDD" id="cd01647">
    <property type="entry name" value="RT_LTR"/>
    <property type="match status" value="1"/>
</dbReference>
<evidence type="ECO:0000256" key="6">
    <source>
        <dbReference type="ARBA" id="ARBA00022918"/>
    </source>
</evidence>
<evidence type="ECO:0000313" key="10">
    <source>
        <dbReference type="EMBL" id="SCZ99658.1"/>
    </source>
</evidence>
<name>A0A2X0L591_9BASI</name>
<dbReference type="SUPFAM" id="SSF56672">
    <property type="entry name" value="DNA/RNA polymerases"/>
    <property type="match status" value="1"/>
</dbReference>
<dbReference type="InterPro" id="IPR000477">
    <property type="entry name" value="RT_dom"/>
</dbReference>
<keyword evidence="11" id="KW-1185">Reference proteome</keyword>
<protein>
    <submittedName>
        <fullName evidence="10">BZ3500_MvSof-1268-A1-R1_Chr3-1g06197 protein</fullName>
    </submittedName>
</protein>
<gene>
    <name evidence="10" type="ORF">BZ3500_MVSOF-1268-A1-R1_CHR3-1G06197</name>
</gene>
<dbReference type="PANTHER" id="PTHR37984:SF5">
    <property type="entry name" value="PROTEIN NYNRIN-LIKE"/>
    <property type="match status" value="1"/>
</dbReference>
<dbReference type="GO" id="GO:0003964">
    <property type="term" value="F:RNA-directed DNA polymerase activity"/>
    <property type="evidence" value="ECO:0007669"/>
    <property type="project" value="UniProtKB-KW"/>
</dbReference>
<reference evidence="11" key="1">
    <citation type="submission" date="2016-10" db="EMBL/GenBank/DDBJ databases">
        <authorList>
            <person name="Jeantristanb JTB J.-T."/>
            <person name="Ricardo R."/>
        </authorList>
    </citation>
    <scope>NUCLEOTIDE SEQUENCE [LARGE SCALE GENOMIC DNA]</scope>
</reference>
<dbReference type="EMBL" id="FMWP01000096">
    <property type="protein sequence ID" value="SCZ99658.1"/>
    <property type="molecule type" value="Genomic_DNA"/>
</dbReference>
<evidence type="ECO:0000256" key="1">
    <source>
        <dbReference type="ARBA" id="ARBA00022679"/>
    </source>
</evidence>
<dbReference type="Gene3D" id="3.30.70.270">
    <property type="match status" value="2"/>
</dbReference>
<sequence length="500" mass="56926">MLFVIDLRARNSNTVKRFSPIPDMTNVRYEVARSRYRSKFDVAAAFEQVRVIPEHVDRTGFATVTGTYTSRVMQFGDTNAPNTLNLLTSAMFQPCLPFAKIFFDDVHVHSDTRRAHLRHIKILLMTLRHYRFYLGSKKSEWFSKSLDSLGTIISDVGIEVDPAKWVRIRQWPIPCNKTDVQRFLGTVNWMRDHLPHLSKILEPITALMAQATSWRWNEREQQAFDTVKSLVPAILRPIDGAKVTSGEHKMYLFTDASRVGIVECSSKRARKGSTANRADALLSIKGKLQVGHSGAERGRVGQRPRGETYLRCRVLVSEGVHSDETQVANGGRIGACLASGPNRSQAVPTRFFSAKFNGAQLNYHVTDKEFLAVVSACRAFEQHLIGYPFVIVTDHQALRTIKTQKLRQTPRHIRMCLELSRFDFEFEFIAGKNNTLADSLSRLWEVKQGSHEDQVKENELEDMFFDGERHEFTTPGESLPEERPCTSPSPDRLPPVDFMR</sequence>
<proteinExistence type="predicted"/>
<dbReference type="InterPro" id="IPR043128">
    <property type="entry name" value="Rev_trsase/Diguanyl_cyclase"/>
</dbReference>
<evidence type="ECO:0000256" key="5">
    <source>
        <dbReference type="ARBA" id="ARBA00022801"/>
    </source>
</evidence>
<evidence type="ECO:0000256" key="4">
    <source>
        <dbReference type="ARBA" id="ARBA00022759"/>
    </source>
</evidence>
<accession>A0A2X0L591</accession>
<keyword evidence="6" id="KW-0695">RNA-directed DNA polymerase</keyword>
<dbReference type="GO" id="GO:0004519">
    <property type="term" value="F:endonuclease activity"/>
    <property type="evidence" value="ECO:0007669"/>
    <property type="project" value="UniProtKB-KW"/>
</dbReference>
<dbReference type="Proteomes" id="UP000249723">
    <property type="component" value="Unassembled WGS sequence"/>
</dbReference>
<organism evidence="10 11">
    <name type="scientific">Microbotryum saponariae</name>
    <dbReference type="NCBI Taxonomy" id="289078"/>
    <lineage>
        <taxon>Eukaryota</taxon>
        <taxon>Fungi</taxon>
        <taxon>Dikarya</taxon>
        <taxon>Basidiomycota</taxon>
        <taxon>Pucciniomycotina</taxon>
        <taxon>Microbotryomycetes</taxon>
        <taxon>Microbotryales</taxon>
        <taxon>Microbotryaceae</taxon>
        <taxon>Microbotryum</taxon>
    </lineage>
</organism>
<keyword evidence="5" id="KW-0378">Hydrolase</keyword>
<feature type="domain" description="Reverse transcriptase RNase H-like" evidence="9">
    <location>
        <begin position="330"/>
        <end position="422"/>
    </location>
</feature>
<dbReference type="AlphaFoldDB" id="A0A2X0L591"/>
<dbReference type="STRING" id="289078.A0A2X0L591"/>
<evidence type="ECO:0000259" key="9">
    <source>
        <dbReference type="Pfam" id="PF17917"/>
    </source>
</evidence>
<feature type="region of interest" description="Disordered" evidence="7">
    <location>
        <begin position="471"/>
        <end position="500"/>
    </location>
</feature>
<evidence type="ECO:0000256" key="7">
    <source>
        <dbReference type="SAM" id="MobiDB-lite"/>
    </source>
</evidence>
<keyword evidence="2" id="KW-0548">Nucleotidyltransferase</keyword>
<dbReference type="InterPro" id="IPR043502">
    <property type="entry name" value="DNA/RNA_pol_sf"/>
</dbReference>